<accession>A0A8V0ZKK1</accession>
<evidence type="ECO:0000259" key="2">
    <source>
        <dbReference type="PROSITE" id="PS50004"/>
    </source>
</evidence>
<reference evidence="3" key="3">
    <citation type="submission" date="2025-09" db="UniProtKB">
        <authorList>
            <consortium name="Ensembl"/>
        </authorList>
    </citation>
    <scope>IDENTIFICATION</scope>
    <source>
        <strain evidence="3">broiler</strain>
    </source>
</reference>
<dbReference type="InterPro" id="IPR035892">
    <property type="entry name" value="C2_domain_sf"/>
</dbReference>
<dbReference type="InterPro" id="IPR027080">
    <property type="entry name" value="Unc-13"/>
</dbReference>
<dbReference type="PANTHER" id="PTHR10480">
    <property type="entry name" value="PROTEIN UNC-13 HOMOLOG"/>
    <property type="match status" value="1"/>
</dbReference>
<organism evidence="3 4">
    <name type="scientific">Gallus gallus</name>
    <name type="common">Chicken</name>
    <dbReference type="NCBI Taxonomy" id="9031"/>
    <lineage>
        <taxon>Eukaryota</taxon>
        <taxon>Metazoa</taxon>
        <taxon>Chordata</taxon>
        <taxon>Craniata</taxon>
        <taxon>Vertebrata</taxon>
        <taxon>Euteleostomi</taxon>
        <taxon>Archelosauria</taxon>
        <taxon>Archosauria</taxon>
        <taxon>Dinosauria</taxon>
        <taxon>Saurischia</taxon>
        <taxon>Theropoda</taxon>
        <taxon>Coelurosauria</taxon>
        <taxon>Aves</taxon>
        <taxon>Neognathae</taxon>
        <taxon>Galloanserae</taxon>
        <taxon>Galliformes</taxon>
        <taxon>Phasianidae</taxon>
        <taxon>Phasianinae</taxon>
        <taxon>Gallus</taxon>
    </lineage>
</organism>
<feature type="domain" description="C2" evidence="2">
    <location>
        <begin position="1"/>
        <end position="115"/>
    </location>
</feature>
<sequence length="308" mass="34819">RAHTAALRLNTSRGEGTDSLKEERTKQQERKKKEKAFDTYVVLKVQDLKGTTVDRRGSEPCWEQDFMFEIGADEKGFTVELWKKGLLWDSILGVLWIPLSSVEHATDEGPGAWWTLHSKVVKNGTEIQGTRMPTSHELLLDVYFAIPFDIHEDLDYRGCSRGMLLQETECSQKDAYDGLLSPESGLSKQENKIRKNKDQTGSNFAKAIWARAIQKARIVSGSSLDTSKLYAIQAFSGSGRGLYGIDSMPDLRRKKSFPIVRDVTLAARKSGISMAMLIRTSINNEEMELLRKVPNMVQKIRHRTLLVL</sequence>
<keyword evidence="4" id="KW-1185">Reference proteome</keyword>
<feature type="compositionally biased region" description="Basic and acidic residues" evidence="1">
    <location>
        <begin position="15"/>
        <end position="28"/>
    </location>
</feature>
<dbReference type="PANTHER" id="PTHR10480:SF12">
    <property type="entry name" value="UNC-13, ISOFORM E"/>
    <property type="match status" value="1"/>
</dbReference>
<reference evidence="3" key="1">
    <citation type="submission" date="2020-11" db="EMBL/GenBank/DDBJ databases">
        <title>Gallus gallus (Chicken) genome, bGalGal1, GRCg7b, maternal haplotype autosomes + Z &amp; W.</title>
        <authorList>
            <person name="Warren W."/>
            <person name="Formenti G."/>
            <person name="Fedrigo O."/>
            <person name="Haase B."/>
            <person name="Mountcastle J."/>
            <person name="Balacco J."/>
            <person name="Tracey A."/>
            <person name="Schneider V."/>
            <person name="Okimoto R."/>
            <person name="Cheng H."/>
            <person name="Hawken R."/>
            <person name="Howe K."/>
            <person name="Jarvis E.D."/>
        </authorList>
    </citation>
    <scope>NUCLEOTIDE SEQUENCE [LARGE SCALE GENOMIC DNA]</scope>
    <source>
        <strain evidence="3">Broiler</strain>
    </source>
</reference>
<dbReference type="AlphaFoldDB" id="A0A8V0ZKK1"/>
<dbReference type="GeneTree" id="ENSGT00940000155174"/>
<dbReference type="Pfam" id="PF00168">
    <property type="entry name" value="C2"/>
    <property type="match status" value="1"/>
</dbReference>
<dbReference type="GO" id="GO:0007268">
    <property type="term" value="P:chemical synaptic transmission"/>
    <property type="evidence" value="ECO:0007669"/>
    <property type="project" value="InterPro"/>
</dbReference>
<dbReference type="Ensembl" id="ENSGALT00010053016.1">
    <property type="protein sequence ID" value="ENSGALP00010031922.1"/>
    <property type="gene ID" value="ENSGALG00010021779.1"/>
</dbReference>
<name>A0A8V0ZKK1_CHICK</name>
<dbReference type="SUPFAM" id="SSF49562">
    <property type="entry name" value="C2 domain (Calcium/lipid-binding domain, CaLB)"/>
    <property type="match status" value="1"/>
</dbReference>
<proteinExistence type="predicted"/>
<dbReference type="Gene3D" id="2.60.40.150">
    <property type="entry name" value="C2 domain"/>
    <property type="match status" value="1"/>
</dbReference>
<dbReference type="GO" id="GO:0045202">
    <property type="term" value="C:synapse"/>
    <property type="evidence" value="ECO:0007669"/>
    <property type="project" value="GOC"/>
</dbReference>
<dbReference type="InterPro" id="IPR000008">
    <property type="entry name" value="C2_dom"/>
</dbReference>
<dbReference type="PROSITE" id="PS50004">
    <property type="entry name" value="C2"/>
    <property type="match status" value="1"/>
</dbReference>
<dbReference type="GO" id="GO:0019992">
    <property type="term" value="F:diacylglycerol binding"/>
    <property type="evidence" value="ECO:0007669"/>
    <property type="project" value="InterPro"/>
</dbReference>
<gene>
    <name evidence="3" type="primary">LOC415414</name>
</gene>
<evidence type="ECO:0000313" key="4">
    <source>
        <dbReference type="Proteomes" id="UP000000539"/>
    </source>
</evidence>
<evidence type="ECO:0000313" key="3">
    <source>
        <dbReference type="Ensembl" id="ENSGALP00010031922.1"/>
    </source>
</evidence>
<dbReference type="Proteomes" id="UP000000539">
    <property type="component" value="Chromosome 10"/>
</dbReference>
<evidence type="ECO:0000256" key="1">
    <source>
        <dbReference type="SAM" id="MobiDB-lite"/>
    </source>
</evidence>
<protein>
    <submittedName>
        <fullName evidence="3">Unc-13 homolog C</fullName>
    </submittedName>
</protein>
<dbReference type="OrthoDB" id="5831756at2759"/>
<feature type="region of interest" description="Disordered" evidence="1">
    <location>
        <begin position="1"/>
        <end position="32"/>
    </location>
</feature>
<reference evidence="3" key="2">
    <citation type="submission" date="2025-08" db="UniProtKB">
        <authorList>
            <consortium name="Ensembl"/>
        </authorList>
    </citation>
    <scope>IDENTIFICATION</scope>
    <source>
        <strain evidence="3">broiler</strain>
    </source>
</reference>
<dbReference type="SMART" id="SM00239">
    <property type="entry name" value="C2"/>
    <property type="match status" value="1"/>
</dbReference>